<reference evidence="1" key="1">
    <citation type="submission" date="2014-09" db="EMBL/GenBank/DDBJ databases">
        <authorList>
            <person name="Magalhaes I.L.F."/>
            <person name="Oliveira U."/>
            <person name="Santos F.R."/>
            <person name="Vidigal T.H.D.A."/>
            <person name="Brescovit A.D."/>
            <person name="Santos A.J."/>
        </authorList>
    </citation>
    <scope>NUCLEOTIDE SEQUENCE</scope>
    <source>
        <tissue evidence="1">Shoot tissue taken approximately 20 cm above the soil surface</tissue>
    </source>
</reference>
<proteinExistence type="predicted"/>
<evidence type="ECO:0000313" key="1">
    <source>
        <dbReference type="EMBL" id="JAD23584.1"/>
    </source>
</evidence>
<reference evidence="1" key="2">
    <citation type="journal article" date="2015" name="Data Brief">
        <title>Shoot transcriptome of the giant reed, Arundo donax.</title>
        <authorList>
            <person name="Barrero R.A."/>
            <person name="Guerrero F.D."/>
            <person name="Moolhuijzen P."/>
            <person name="Goolsby J.A."/>
            <person name="Tidwell J."/>
            <person name="Bellgard S.E."/>
            <person name="Bellgard M.I."/>
        </authorList>
    </citation>
    <scope>NUCLEOTIDE SEQUENCE</scope>
    <source>
        <tissue evidence="1">Shoot tissue taken approximately 20 cm above the soil surface</tissue>
    </source>
</reference>
<name>A0A0A8YC84_ARUDO</name>
<dbReference type="EMBL" id="GBRH01274311">
    <property type="protein sequence ID" value="JAD23584.1"/>
    <property type="molecule type" value="Transcribed_RNA"/>
</dbReference>
<protein>
    <submittedName>
        <fullName evidence="1">Uncharacterized protein</fullName>
    </submittedName>
</protein>
<sequence length="77" mass="8847">MLLKNKDLGSFHVIHTLPSPYHVKKTYISLCQNVNRTSVIHIAACCVIYNRAMMKRNGEFRISTGCFYMHVYGPSQL</sequence>
<dbReference type="AlphaFoldDB" id="A0A0A8YC84"/>
<accession>A0A0A8YC84</accession>
<organism evidence="1">
    <name type="scientific">Arundo donax</name>
    <name type="common">Giant reed</name>
    <name type="synonym">Donax arundinaceus</name>
    <dbReference type="NCBI Taxonomy" id="35708"/>
    <lineage>
        <taxon>Eukaryota</taxon>
        <taxon>Viridiplantae</taxon>
        <taxon>Streptophyta</taxon>
        <taxon>Embryophyta</taxon>
        <taxon>Tracheophyta</taxon>
        <taxon>Spermatophyta</taxon>
        <taxon>Magnoliopsida</taxon>
        <taxon>Liliopsida</taxon>
        <taxon>Poales</taxon>
        <taxon>Poaceae</taxon>
        <taxon>PACMAD clade</taxon>
        <taxon>Arundinoideae</taxon>
        <taxon>Arundineae</taxon>
        <taxon>Arundo</taxon>
    </lineage>
</organism>